<evidence type="ECO:0000313" key="3">
    <source>
        <dbReference type="Proteomes" id="UP000178811"/>
    </source>
</evidence>
<feature type="transmembrane region" description="Helical" evidence="1">
    <location>
        <begin position="108"/>
        <end position="125"/>
    </location>
</feature>
<reference evidence="2 3" key="1">
    <citation type="journal article" date="2016" name="Nat. Commun.">
        <title>Thousands of microbial genomes shed light on interconnected biogeochemical processes in an aquifer system.</title>
        <authorList>
            <person name="Anantharaman K."/>
            <person name="Brown C.T."/>
            <person name="Hug L.A."/>
            <person name="Sharon I."/>
            <person name="Castelle C.J."/>
            <person name="Probst A.J."/>
            <person name="Thomas B.C."/>
            <person name="Singh A."/>
            <person name="Wilkins M.J."/>
            <person name="Karaoz U."/>
            <person name="Brodie E.L."/>
            <person name="Williams K.H."/>
            <person name="Hubbard S.S."/>
            <person name="Banfield J.F."/>
        </authorList>
    </citation>
    <scope>NUCLEOTIDE SEQUENCE [LARGE SCALE GENOMIC DNA]</scope>
</reference>
<keyword evidence="1" id="KW-0472">Membrane</keyword>
<feature type="transmembrane region" description="Helical" evidence="1">
    <location>
        <begin position="6"/>
        <end position="24"/>
    </location>
</feature>
<keyword evidence="1" id="KW-1133">Transmembrane helix</keyword>
<evidence type="ECO:0000313" key="2">
    <source>
        <dbReference type="EMBL" id="OGG78512.1"/>
    </source>
</evidence>
<sequence length="146" mass="15946">MTITITVLSILTVSALVWFVNRILPFTVCPICAGVFLTWVGLVGAHFLGYQINLIIPALLMGGSVVGIAYQLEKKFRDLPVGKILLWKILFIPGGLVAAYSILEQLPAVFLIAVVFLLLVSLLLLSNANKRSETVIGLEKEMKDCC</sequence>
<dbReference type="EMBL" id="MFLW01000006">
    <property type="protein sequence ID" value="OGG78512.1"/>
    <property type="molecule type" value="Genomic_DNA"/>
</dbReference>
<organism evidence="2 3">
    <name type="scientific">Candidatus Kaiserbacteria bacterium RIFCSPLOWO2_01_FULL_52_12b</name>
    <dbReference type="NCBI Taxonomy" id="1798509"/>
    <lineage>
        <taxon>Bacteria</taxon>
        <taxon>Candidatus Kaiseribacteriota</taxon>
    </lineage>
</organism>
<name>A0A1F6EY93_9BACT</name>
<dbReference type="AlphaFoldDB" id="A0A1F6EY93"/>
<feature type="transmembrane region" description="Helical" evidence="1">
    <location>
        <begin position="31"/>
        <end position="48"/>
    </location>
</feature>
<proteinExistence type="predicted"/>
<keyword evidence="1" id="KW-0812">Transmembrane</keyword>
<protein>
    <submittedName>
        <fullName evidence="2">Uncharacterized protein</fullName>
    </submittedName>
</protein>
<accession>A0A1F6EY93</accession>
<gene>
    <name evidence="2" type="ORF">A3A36_00430</name>
</gene>
<feature type="transmembrane region" description="Helical" evidence="1">
    <location>
        <begin position="54"/>
        <end position="72"/>
    </location>
</feature>
<dbReference type="Proteomes" id="UP000178811">
    <property type="component" value="Unassembled WGS sequence"/>
</dbReference>
<comment type="caution">
    <text evidence="2">The sequence shown here is derived from an EMBL/GenBank/DDBJ whole genome shotgun (WGS) entry which is preliminary data.</text>
</comment>
<feature type="transmembrane region" description="Helical" evidence="1">
    <location>
        <begin position="84"/>
        <end position="102"/>
    </location>
</feature>
<evidence type="ECO:0000256" key="1">
    <source>
        <dbReference type="SAM" id="Phobius"/>
    </source>
</evidence>